<dbReference type="Pfam" id="PF04066">
    <property type="entry name" value="MrpF_PhaF"/>
    <property type="match status" value="1"/>
</dbReference>
<evidence type="ECO:0000256" key="1">
    <source>
        <dbReference type="ARBA" id="ARBA00004651"/>
    </source>
</evidence>
<keyword evidence="4" id="KW-1003">Cell membrane</keyword>
<dbReference type="EMBL" id="JACYTO010000001">
    <property type="protein sequence ID" value="MBD8501960.1"/>
    <property type="molecule type" value="Genomic_DNA"/>
</dbReference>
<name>A0ABR9B6H9_9RHOO</name>
<dbReference type="PANTHER" id="PTHR34702:SF1">
    <property type="entry name" value="NA(+)_H(+) ANTIPORTER SUBUNIT F"/>
    <property type="match status" value="1"/>
</dbReference>
<comment type="similarity">
    <text evidence="2">Belongs to the CPA3 antiporters (TC 2.A.63) subunit F family.</text>
</comment>
<comment type="caution">
    <text evidence="9">The sequence shown here is derived from an EMBL/GenBank/DDBJ whole genome shotgun (WGS) entry which is preliminary data.</text>
</comment>
<evidence type="ECO:0000256" key="2">
    <source>
        <dbReference type="ARBA" id="ARBA00009212"/>
    </source>
</evidence>
<keyword evidence="10" id="KW-1185">Reference proteome</keyword>
<gene>
    <name evidence="9" type="ORF">IFO67_03615</name>
</gene>
<evidence type="ECO:0000256" key="8">
    <source>
        <dbReference type="SAM" id="Phobius"/>
    </source>
</evidence>
<reference evidence="10" key="1">
    <citation type="submission" date="2023-07" db="EMBL/GenBank/DDBJ databases">
        <title>Thauera sp. CAU 1555 isolated from sand of Yaerae Beach.</title>
        <authorList>
            <person name="Kim W."/>
        </authorList>
    </citation>
    <scope>NUCLEOTIDE SEQUENCE [LARGE SCALE GENOMIC DNA]</scope>
    <source>
        <strain evidence="10">CAU 1555</strain>
    </source>
</reference>
<evidence type="ECO:0000256" key="5">
    <source>
        <dbReference type="ARBA" id="ARBA00022692"/>
    </source>
</evidence>
<protein>
    <submittedName>
        <fullName evidence="9">PH regulation protein F</fullName>
    </submittedName>
</protein>
<feature type="transmembrane region" description="Helical" evidence="8">
    <location>
        <begin position="6"/>
        <end position="28"/>
    </location>
</feature>
<organism evidence="9 10">
    <name type="scientific">Thauera sedimentorum</name>
    <dbReference type="NCBI Taxonomy" id="2767595"/>
    <lineage>
        <taxon>Bacteria</taxon>
        <taxon>Pseudomonadati</taxon>
        <taxon>Pseudomonadota</taxon>
        <taxon>Betaproteobacteria</taxon>
        <taxon>Rhodocyclales</taxon>
        <taxon>Zoogloeaceae</taxon>
        <taxon>Thauera</taxon>
    </lineage>
</organism>
<evidence type="ECO:0000313" key="9">
    <source>
        <dbReference type="EMBL" id="MBD8501960.1"/>
    </source>
</evidence>
<keyword evidence="7 8" id="KW-0472">Membrane</keyword>
<accession>A0ABR9B6H9</accession>
<keyword evidence="6 8" id="KW-1133">Transmembrane helix</keyword>
<evidence type="ECO:0000313" key="10">
    <source>
        <dbReference type="Proteomes" id="UP000603602"/>
    </source>
</evidence>
<evidence type="ECO:0000256" key="3">
    <source>
        <dbReference type="ARBA" id="ARBA00022448"/>
    </source>
</evidence>
<sequence>MTVDIVGAGWVLPLAFLLLAISAVLVAVRLLRGPTAPDRVVAIDALALLGISVVGLLALATAQSELLDVAVVLALVSFLGTTAFMLLFAPRKTDAQRRAGELATGERREGDA</sequence>
<feature type="transmembrane region" description="Helical" evidence="8">
    <location>
        <begin position="40"/>
        <end position="60"/>
    </location>
</feature>
<keyword evidence="3" id="KW-0813">Transport</keyword>
<evidence type="ECO:0000256" key="7">
    <source>
        <dbReference type="ARBA" id="ARBA00023136"/>
    </source>
</evidence>
<proteinExistence type="inferred from homology"/>
<feature type="transmembrane region" description="Helical" evidence="8">
    <location>
        <begin position="66"/>
        <end position="88"/>
    </location>
</feature>
<dbReference type="PANTHER" id="PTHR34702">
    <property type="entry name" value="NA(+)/H(+) ANTIPORTER SUBUNIT F1"/>
    <property type="match status" value="1"/>
</dbReference>
<evidence type="ECO:0000256" key="6">
    <source>
        <dbReference type="ARBA" id="ARBA00022989"/>
    </source>
</evidence>
<dbReference type="RefSeq" id="WP_187716770.1">
    <property type="nucleotide sequence ID" value="NZ_JACTAH010000001.1"/>
</dbReference>
<keyword evidence="5 8" id="KW-0812">Transmembrane</keyword>
<dbReference type="Proteomes" id="UP000603602">
    <property type="component" value="Unassembled WGS sequence"/>
</dbReference>
<evidence type="ECO:0000256" key="4">
    <source>
        <dbReference type="ARBA" id="ARBA00022475"/>
    </source>
</evidence>
<dbReference type="InterPro" id="IPR007208">
    <property type="entry name" value="MrpF/PhaF-like"/>
</dbReference>
<comment type="subcellular location">
    <subcellularLocation>
        <location evidence="1">Cell membrane</location>
        <topology evidence="1">Multi-pass membrane protein</topology>
    </subcellularLocation>
</comment>